<evidence type="ECO:0000256" key="15">
    <source>
        <dbReference type="ARBA" id="ARBA00038456"/>
    </source>
</evidence>
<dbReference type="InterPro" id="IPR006683">
    <property type="entry name" value="Thioestr_dom"/>
</dbReference>
<organism evidence="25">
    <name type="scientific">candidate division WOR-3 bacterium</name>
    <dbReference type="NCBI Taxonomy" id="2052148"/>
    <lineage>
        <taxon>Bacteria</taxon>
        <taxon>Bacteria division WOR-3</taxon>
    </lineage>
</organism>
<name>A0A7C4CCT3_UNCW3</name>
<dbReference type="GO" id="GO:0006631">
    <property type="term" value="P:fatty acid metabolic process"/>
    <property type="evidence" value="ECO:0007669"/>
    <property type="project" value="UniProtKB-KW"/>
</dbReference>
<comment type="catalytic activity">
    <reaction evidence="22">
        <text>dodecanoyl-CoA + H2O = dodecanoate + CoA + H(+)</text>
        <dbReference type="Rhea" id="RHEA:30135"/>
        <dbReference type="ChEBI" id="CHEBI:15377"/>
        <dbReference type="ChEBI" id="CHEBI:15378"/>
        <dbReference type="ChEBI" id="CHEBI:18262"/>
        <dbReference type="ChEBI" id="CHEBI:57287"/>
        <dbReference type="ChEBI" id="CHEBI:57375"/>
    </reaction>
    <physiologicalReaction direction="left-to-right" evidence="22">
        <dbReference type="Rhea" id="RHEA:30136"/>
    </physiologicalReaction>
</comment>
<evidence type="ECO:0000256" key="2">
    <source>
        <dbReference type="ARBA" id="ARBA00004496"/>
    </source>
</evidence>
<keyword evidence="7" id="KW-0378">Hydrolase</keyword>
<evidence type="ECO:0000256" key="21">
    <source>
        <dbReference type="ARBA" id="ARBA00047969"/>
    </source>
</evidence>
<keyword evidence="10" id="KW-0443">Lipid metabolism</keyword>
<proteinExistence type="inferred from homology"/>
<keyword evidence="11" id="KW-0472">Membrane</keyword>
<dbReference type="EC" id="3.1.2.2" evidence="16"/>
<comment type="catalytic activity">
    <reaction evidence="20">
        <text>hexadecanoyl-CoA + H2O = hexadecanoate + CoA + H(+)</text>
        <dbReference type="Rhea" id="RHEA:16645"/>
        <dbReference type="ChEBI" id="CHEBI:7896"/>
        <dbReference type="ChEBI" id="CHEBI:15377"/>
        <dbReference type="ChEBI" id="CHEBI:15378"/>
        <dbReference type="ChEBI" id="CHEBI:57287"/>
        <dbReference type="ChEBI" id="CHEBI:57379"/>
        <dbReference type="EC" id="3.1.2.2"/>
    </reaction>
    <physiologicalReaction direction="left-to-right" evidence="20">
        <dbReference type="Rhea" id="RHEA:16646"/>
    </physiologicalReaction>
</comment>
<evidence type="ECO:0000256" key="17">
    <source>
        <dbReference type="ARBA" id="ARBA00040123"/>
    </source>
</evidence>
<evidence type="ECO:0000256" key="13">
    <source>
        <dbReference type="ARBA" id="ARBA00035852"/>
    </source>
</evidence>
<evidence type="ECO:0000256" key="4">
    <source>
        <dbReference type="ARBA" id="ARBA00022475"/>
    </source>
</evidence>
<accession>A0A7C4CCT3</accession>
<feature type="domain" description="Thioesterase" evidence="24">
    <location>
        <begin position="45"/>
        <end position="118"/>
    </location>
</feature>
<keyword evidence="12" id="KW-0966">Cell projection</keyword>
<comment type="catalytic activity">
    <reaction evidence="13">
        <text>(5Z,8Z,11Z,14Z)-eicosatetraenoyl-CoA + H2O = (5Z,8Z,11Z,14Z)-eicosatetraenoate + CoA + H(+)</text>
        <dbReference type="Rhea" id="RHEA:40151"/>
        <dbReference type="ChEBI" id="CHEBI:15377"/>
        <dbReference type="ChEBI" id="CHEBI:15378"/>
        <dbReference type="ChEBI" id="CHEBI:32395"/>
        <dbReference type="ChEBI" id="CHEBI:57287"/>
        <dbReference type="ChEBI" id="CHEBI:57368"/>
    </reaction>
    <physiologicalReaction direction="left-to-right" evidence="13">
        <dbReference type="Rhea" id="RHEA:40152"/>
    </physiologicalReaction>
</comment>
<evidence type="ECO:0000256" key="1">
    <source>
        <dbReference type="ARBA" id="ARBA00004170"/>
    </source>
</evidence>
<comment type="caution">
    <text evidence="25">The sequence shown here is derived from an EMBL/GenBank/DDBJ whole genome shotgun (WGS) entry which is preliminary data.</text>
</comment>
<evidence type="ECO:0000256" key="3">
    <source>
        <dbReference type="ARBA" id="ARBA00004632"/>
    </source>
</evidence>
<evidence type="ECO:0000256" key="19">
    <source>
        <dbReference type="ARBA" id="ARBA00047588"/>
    </source>
</evidence>
<comment type="catalytic activity">
    <reaction evidence="19">
        <text>octanoyl-CoA + H2O = octanoate + CoA + H(+)</text>
        <dbReference type="Rhea" id="RHEA:30143"/>
        <dbReference type="ChEBI" id="CHEBI:15377"/>
        <dbReference type="ChEBI" id="CHEBI:15378"/>
        <dbReference type="ChEBI" id="CHEBI:25646"/>
        <dbReference type="ChEBI" id="CHEBI:57287"/>
        <dbReference type="ChEBI" id="CHEBI:57386"/>
    </reaction>
    <physiologicalReaction direction="left-to-right" evidence="19">
        <dbReference type="Rhea" id="RHEA:30144"/>
    </physiologicalReaction>
</comment>
<keyword evidence="8" id="KW-0276">Fatty acid metabolism</keyword>
<evidence type="ECO:0000313" key="25">
    <source>
        <dbReference type="EMBL" id="HGK27748.1"/>
    </source>
</evidence>
<evidence type="ECO:0000256" key="16">
    <source>
        <dbReference type="ARBA" id="ARBA00038848"/>
    </source>
</evidence>
<dbReference type="GO" id="GO:0016787">
    <property type="term" value="F:hydrolase activity"/>
    <property type="evidence" value="ECO:0007669"/>
    <property type="project" value="UniProtKB-KW"/>
</dbReference>
<keyword evidence="4" id="KW-1003">Cell membrane</keyword>
<sequence>MFKDVNACFACGKLNRHGLQLDIRKSATGVEVDYSFPEHFQGWQNIVHGGLVSTVLDELMVWACTAAGRSTVTAELTVRFRRPLQVGQPFHGEGRVVADRGRLLLCSGRLLDSDSRVIAEATGKMMQV</sequence>
<comment type="catalytic activity">
    <reaction evidence="21">
        <text>decanoyl-CoA + H2O = decanoate + CoA + H(+)</text>
        <dbReference type="Rhea" id="RHEA:40059"/>
        <dbReference type="ChEBI" id="CHEBI:15377"/>
        <dbReference type="ChEBI" id="CHEBI:15378"/>
        <dbReference type="ChEBI" id="CHEBI:27689"/>
        <dbReference type="ChEBI" id="CHEBI:57287"/>
        <dbReference type="ChEBI" id="CHEBI:61430"/>
    </reaction>
    <physiologicalReaction direction="left-to-right" evidence="21">
        <dbReference type="Rhea" id="RHEA:40060"/>
    </physiologicalReaction>
</comment>
<keyword evidence="9" id="KW-0809">Transit peptide</keyword>
<protein>
    <recommendedName>
        <fullName evidence="17">Acyl-coenzyme A thioesterase THEM4</fullName>
        <ecNumber evidence="16">3.1.2.2</ecNumber>
    </recommendedName>
    <alternativeName>
        <fullName evidence="18">Thioesterase superfamily member 4</fullName>
    </alternativeName>
</protein>
<dbReference type="GO" id="GO:0016020">
    <property type="term" value="C:membrane"/>
    <property type="evidence" value="ECO:0007669"/>
    <property type="project" value="UniProtKB-SubCell"/>
</dbReference>
<evidence type="ECO:0000256" key="22">
    <source>
        <dbReference type="ARBA" id="ARBA00048074"/>
    </source>
</evidence>
<evidence type="ECO:0000259" key="24">
    <source>
        <dbReference type="Pfam" id="PF03061"/>
    </source>
</evidence>
<reference evidence="25" key="1">
    <citation type="journal article" date="2020" name="mSystems">
        <title>Genome- and Community-Level Interaction Insights into Carbon Utilization and Element Cycling Functions of Hydrothermarchaeota in Hydrothermal Sediment.</title>
        <authorList>
            <person name="Zhou Z."/>
            <person name="Liu Y."/>
            <person name="Xu W."/>
            <person name="Pan J."/>
            <person name="Luo Z.H."/>
            <person name="Li M."/>
        </authorList>
    </citation>
    <scope>NUCLEOTIDE SEQUENCE [LARGE SCALE GENOMIC DNA]</scope>
    <source>
        <strain evidence="25">SpSt-488</strain>
    </source>
</reference>
<evidence type="ECO:0000256" key="8">
    <source>
        <dbReference type="ARBA" id="ARBA00022832"/>
    </source>
</evidence>
<dbReference type="PANTHER" id="PTHR12418">
    <property type="entry name" value="ACYL-COENZYME A THIOESTERASE THEM4"/>
    <property type="match status" value="1"/>
</dbReference>
<evidence type="ECO:0000256" key="11">
    <source>
        <dbReference type="ARBA" id="ARBA00023136"/>
    </source>
</evidence>
<comment type="catalytic activity">
    <reaction evidence="14">
        <text>(9Z)-octadecenoyl-CoA + H2O = (9Z)-octadecenoate + CoA + H(+)</text>
        <dbReference type="Rhea" id="RHEA:40139"/>
        <dbReference type="ChEBI" id="CHEBI:15377"/>
        <dbReference type="ChEBI" id="CHEBI:15378"/>
        <dbReference type="ChEBI" id="CHEBI:30823"/>
        <dbReference type="ChEBI" id="CHEBI:57287"/>
        <dbReference type="ChEBI" id="CHEBI:57387"/>
    </reaction>
    <physiologicalReaction direction="left-to-right" evidence="14">
        <dbReference type="Rhea" id="RHEA:40140"/>
    </physiologicalReaction>
</comment>
<gene>
    <name evidence="25" type="ORF">ENS41_02195</name>
</gene>
<evidence type="ECO:0000256" key="7">
    <source>
        <dbReference type="ARBA" id="ARBA00022801"/>
    </source>
</evidence>
<comment type="similarity">
    <text evidence="15">Belongs to the THEM4/THEM5 thioesterase family.</text>
</comment>
<dbReference type="InterPro" id="IPR052365">
    <property type="entry name" value="THEM4/THEM5_acyl-CoA_thioest"/>
</dbReference>
<comment type="catalytic activity">
    <reaction evidence="23">
        <text>tetradecanoyl-CoA + H2O = tetradecanoate + CoA + H(+)</text>
        <dbReference type="Rhea" id="RHEA:40119"/>
        <dbReference type="ChEBI" id="CHEBI:15377"/>
        <dbReference type="ChEBI" id="CHEBI:15378"/>
        <dbReference type="ChEBI" id="CHEBI:30807"/>
        <dbReference type="ChEBI" id="CHEBI:57287"/>
        <dbReference type="ChEBI" id="CHEBI:57385"/>
    </reaction>
    <physiologicalReaction direction="left-to-right" evidence="23">
        <dbReference type="Rhea" id="RHEA:40120"/>
    </physiologicalReaction>
</comment>
<evidence type="ECO:0000256" key="18">
    <source>
        <dbReference type="ARBA" id="ARBA00043210"/>
    </source>
</evidence>
<keyword evidence="5" id="KW-0963">Cytoplasm</keyword>
<evidence type="ECO:0000256" key="23">
    <source>
        <dbReference type="ARBA" id="ARBA00048180"/>
    </source>
</evidence>
<dbReference type="Pfam" id="PF03061">
    <property type="entry name" value="4HBT"/>
    <property type="match status" value="1"/>
</dbReference>
<dbReference type="GO" id="GO:0005737">
    <property type="term" value="C:cytoplasm"/>
    <property type="evidence" value="ECO:0007669"/>
    <property type="project" value="UniProtKB-SubCell"/>
</dbReference>
<evidence type="ECO:0000256" key="5">
    <source>
        <dbReference type="ARBA" id="ARBA00022490"/>
    </source>
</evidence>
<dbReference type="AlphaFoldDB" id="A0A7C4CCT3"/>
<evidence type="ECO:0000256" key="6">
    <source>
        <dbReference type="ARBA" id="ARBA00022703"/>
    </source>
</evidence>
<dbReference type="PANTHER" id="PTHR12418:SF19">
    <property type="entry name" value="ACYL-COENZYME A THIOESTERASE THEM4"/>
    <property type="match status" value="1"/>
</dbReference>
<evidence type="ECO:0000256" key="14">
    <source>
        <dbReference type="ARBA" id="ARBA00037002"/>
    </source>
</evidence>
<dbReference type="InterPro" id="IPR029069">
    <property type="entry name" value="HotDog_dom_sf"/>
</dbReference>
<evidence type="ECO:0000256" key="9">
    <source>
        <dbReference type="ARBA" id="ARBA00022946"/>
    </source>
</evidence>
<evidence type="ECO:0000256" key="20">
    <source>
        <dbReference type="ARBA" id="ARBA00047734"/>
    </source>
</evidence>
<dbReference type="EMBL" id="DSUT01000041">
    <property type="protein sequence ID" value="HGK27748.1"/>
    <property type="molecule type" value="Genomic_DNA"/>
</dbReference>
<evidence type="ECO:0000256" key="12">
    <source>
        <dbReference type="ARBA" id="ARBA00023273"/>
    </source>
</evidence>
<dbReference type="CDD" id="cd03443">
    <property type="entry name" value="PaaI_thioesterase"/>
    <property type="match status" value="1"/>
</dbReference>
<keyword evidence="6" id="KW-0053">Apoptosis</keyword>
<evidence type="ECO:0000256" key="10">
    <source>
        <dbReference type="ARBA" id="ARBA00023098"/>
    </source>
</evidence>
<dbReference type="Gene3D" id="3.10.129.10">
    <property type="entry name" value="Hotdog Thioesterase"/>
    <property type="match status" value="1"/>
</dbReference>
<dbReference type="SUPFAM" id="SSF54637">
    <property type="entry name" value="Thioesterase/thiol ester dehydrase-isomerase"/>
    <property type="match status" value="1"/>
</dbReference>
<comment type="subcellular location">
    <subcellularLocation>
        <location evidence="3">Cell projection</location>
        <location evidence="3">Ruffle membrane</location>
    </subcellularLocation>
    <subcellularLocation>
        <location evidence="2">Cytoplasm</location>
    </subcellularLocation>
    <subcellularLocation>
        <location evidence="1">Membrane</location>
        <topology evidence="1">Peripheral membrane protein</topology>
    </subcellularLocation>
</comment>